<protein>
    <submittedName>
        <fullName evidence="1">Uncharacterized protein</fullName>
    </submittedName>
</protein>
<accession>A0ACC2HW87</accession>
<dbReference type="Proteomes" id="UP001153331">
    <property type="component" value="Unassembled WGS sequence"/>
</dbReference>
<sequence>MDTSEHHASLTGLKQCTHPPHRGTMLPTMAALQIPPARDSLVSRLDALPTEILRRISEYVMPQGLVFSFQQRRTSKTSKDLSWRFYAAEPGHEPNKVYDTKSLVKKCKRCDGYYLKENFQAEMQLSLLYVNKTISTEARGKHPP</sequence>
<gene>
    <name evidence="1" type="ORF">OPT61_g8913</name>
</gene>
<evidence type="ECO:0000313" key="2">
    <source>
        <dbReference type="Proteomes" id="UP001153331"/>
    </source>
</evidence>
<organism evidence="1 2">
    <name type="scientific">Boeremia exigua</name>
    <dbReference type="NCBI Taxonomy" id="749465"/>
    <lineage>
        <taxon>Eukaryota</taxon>
        <taxon>Fungi</taxon>
        <taxon>Dikarya</taxon>
        <taxon>Ascomycota</taxon>
        <taxon>Pezizomycotina</taxon>
        <taxon>Dothideomycetes</taxon>
        <taxon>Pleosporomycetidae</taxon>
        <taxon>Pleosporales</taxon>
        <taxon>Pleosporineae</taxon>
        <taxon>Didymellaceae</taxon>
        <taxon>Boeremia</taxon>
    </lineage>
</organism>
<name>A0ACC2HW87_9PLEO</name>
<dbReference type="EMBL" id="JAPHNI010000943">
    <property type="protein sequence ID" value="KAJ8107376.1"/>
    <property type="molecule type" value="Genomic_DNA"/>
</dbReference>
<evidence type="ECO:0000313" key="1">
    <source>
        <dbReference type="EMBL" id="KAJ8107376.1"/>
    </source>
</evidence>
<reference evidence="1" key="1">
    <citation type="submission" date="2022-11" db="EMBL/GenBank/DDBJ databases">
        <title>Genome Sequence of Boeremia exigua.</title>
        <authorList>
            <person name="Buettner E."/>
        </authorList>
    </citation>
    <scope>NUCLEOTIDE SEQUENCE</scope>
    <source>
        <strain evidence="1">CU02</strain>
    </source>
</reference>
<comment type="caution">
    <text evidence="1">The sequence shown here is derived from an EMBL/GenBank/DDBJ whole genome shotgun (WGS) entry which is preliminary data.</text>
</comment>
<keyword evidence="2" id="KW-1185">Reference proteome</keyword>
<proteinExistence type="predicted"/>